<reference evidence="3 4" key="1">
    <citation type="submission" date="2019-02" db="EMBL/GenBank/DDBJ databases">
        <title>Deep-cultivation of Planctomycetes and their phenomic and genomic characterization uncovers novel biology.</title>
        <authorList>
            <person name="Wiegand S."/>
            <person name="Jogler M."/>
            <person name="Boedeker C."/>
            <person name="Pinto D."/>
            <person name="Vollmers J."/>
            <person name="Rivas-Marin E."/>
            <person name="Kohn T."/>
            <person name="Peeters S.H."/>
            <person name="Heuer A."/>
            <person name="Rast P."/>
            <person name="Oberbeckmann S."/>
            <person name="Bunk B."/>
            <person name="Jeske O."/>
            <person name="Meyerdierks A."/>
            <person name="Storesund J.E."/>
            <person name="Kallscheuer N."/>
            <person name="Luecker S."/>
            <person name="Lage O.M."/>
            <person name="Pohl T."/>
            <person name="Merkel B.J."/>
            <person name="Hornburger P."/>
            <person name="Mueller R.-W."/>
            <person name="Bruemmer F."/>
            <person name="Labrenz M."/>
            <person name="Spormann A.M."/>
            <person name="Op Den Camp H."/>
            <person name="Overmann J."/>
            <person name="Amann R."/>
            <person name="Jetten M.S.M."/>
            <person name="Mascher T."/>
            <person name="Medema M.H."/>
            <person name="Devos D.P."/>
            <person name="Kaster A.-K."/>
            <person name="Ovreas L."/>
            <person name="Rohde M."/>
            <person name="Galperin M.Y."/>
            <person name="Jogler C."/>
        </authorList>
    </citation>
    <scope>NUCLEOTIDE SEQUENCE [LARGE SCALE GENOMIC DNA]</scope>
    <source>
        <strain evidence="3 4">Poly59</strain>
    </source>
</reference>
<organism evidence="3 4">
    <name type="scientific">Rubripirellula reticaptiva</name>
    <dbReference type="NCBI Taxonomy" id="2528013"/>
    <lineage>
        <taxon>Bacteria</taxon>
        <taxon>Pseudomonadati</taxon>
        <taxon>Planctomycetota</taxon>
        <taxon>Planctomycetia</taxon>
        <taxon>Pirellulales</taxon>
        <taxon>Pirellulaceae</taxon>
        <taxon>Rubripirellula</taxon>
    </lineage>
</organism>
<accession>A0A5C6EHE9</accession>
<gene>
    <name evidence="3" type="ORF">Poly59_52800</name>
</gene>
<feature type="compositionally biased region" description="Polar residues" evidence="1">
    <location>
        <begin position="1"/>
        <end position="22"/>
    </location>
</feature>
<evidence type="ECO:0000313" key="3">
    <source>
        <dbReference type="EMBL" id="TWU48432.1"/>
    </source>
</evidence>
<sequence>MSMNPNNQFDANPNAPGNSGSYGQAPPKKSKAKFWLLGCGITGLVGILVCCGGSILMTQFGLSVLAGEFQKQLEGNPVIAEHIGDIDSFSMNWSDTIQAAQSADSGAEELAFAISGSKGSGKVMIQQDKSGDGTGMQSAVLVMDDGERYPIELAANPADDLNMDDIFDEGELPVEIQ</sequence>
<keyword evidence="2" id="KW-0472">Membrane</keyword>
<feature type="transmembrane region" description="Helical" evidence="2">
    <location>
        <begin position="34"/>
        <end position="57"/>
    </location>
</feature>
<keyword evidence="4" id="KW-1185">Reference proteome</keyword>
<evidence type="ECO:0000256" key="1">
    <source>
        <dbReference type="SAM" id="MobiDB-lite"/>
    </source>
</evidence>
<dbReference type="AlphaFoldDB" id="A0A5C6EHE9"/>
<evidence type="ECO:0000313" key="4">
    <source>
        <dbReference type="Proteomes" id="UP000317977"/>
    </source>
</evidence>
<keyword evidence="2" id="KW-1133">Transmembrane helix</keyword>
<dbReference type="RefSeq" id="WP_186776498.1">
    <property type="nucleotide sequence ID" value="NZ_SJPX01000005.1"/>
</dbReference>
<name>A0A5C6EHE9_9BACT</name>
<dbReference type="Proteomes" id="UP000317977">
    <property type="component" value="Unassembled WGS sequence"/>
</dbReference>
<comment type="caution">
    <text evidence="3">The sequence shown here is derived from an EMBL/GenBank/DDBJ whole genome shotgun (WGS) entry which is preliminary data.</text>
</comment>
<feature type="region of interest" description="Disordered" evidence="1">
    <location>
        <begin position="1"/>
        <end position="24"/>
    </location>
</feature>
<dbReference type="EMBL" id="SJPX01000005">
    <property type="protein sequence ID" value="TWU48432.1"/>
    <property type="molecule type" value="Genomic_DNA"/>
</dbReference>
<protein>
    <recommendedName>
        <fullName evidence="5">Cytochrome oxidase complex assembly protein 1</fullName>
    </recommendedName>
</protein>
<evidence type="ECO:0008006" key="5">
    <source>
        <dbReference type="Google" id="ProtNLM"/>
    </source>
</evidence>
<proteinExistence type="predicted"/>
<keyword evidence="2" id="KW-0812">Transmembrane</keyword>
<evidence type="ECO:0000256" key="2">
    <source>
        <dbReference type="SAM" id="Phobius"/>
    </source>
</evidence>